<name>A0A835EU31_9POAL</name>
<evidence type="ECO:0000313" key="3">
    <source>
        <dbReference type="Proteomes" id="UP000636709"/>
    </source>
</evidence>
<sequence>MFCNMSDMDENQRAYVKSIRQQIATTKEQGSGGDAEEAESGMRH</sequence>
<comment type="caution">
    <text evidence="2">The sequence shown here is derived from an EMBL/GenBank/DDBJ whole genome shotgun (WGS) entry which is preliminary data.</text>
</comment>
<gene>
    <name evidence="2" type="ORF">HU200_028277</name>
</gene>
<reference evidence="2" key="1">
    <citation type="submission" date="2020-07" db="EMBL/GenBank/DDBJ databases">
        <title>Genome sequence and genetic diversity analysis of an under-domesticated orphan crop, white fonio (Digitaria exilis).</title>
        <authorList>
            <person name="Bennetzen J.L."/>
            <person name="Chen S."/>
            <person name="Ma X."/>
            <person name="Wang X."/>
            <person name="Yssel A.E.J."/>
            <person name="Chaluvadi S.R."/>
            <person name="Johnson M."/>
            <person name="Gangashetty P."/>
            <person name="Hamidou F."/>
            <person name="Sanogo M.D."/>
            <person name="Zwaenepoel A."/>
            <person name="Wallace J."/>
            <person name="Van De Peer Y."/>
            <person name="Van Deynze A."/>
        </authorList>
    </citation>
    <scope>NUCLEOTIDE SEQUENCE</scope>
    <source>
        <tissue evidence="2">Leaves</tissue>
    </source>
</reference>
<organism evidence="2 3">
    <name type="scientific">Digitaria exilis</name>
    <dbReference type="NCBI Taxonomy" id="1010633"/>
    <lineage>
        <taxon>Eukaryota</taxon>
        <taxon>Viridiplantae</taxon>
        <taxon>Streptophyta</taxon>
        <taxon>Embryophyta</taxon>
        <taxon>Tracheophyta</taxon>
        <taxon>Spermatophyta</taxon>
        <taxon>Magnoliopsida</taxon>
        <taxon>Liliopsida</taxon>
        <taxon>Poales</taxon>
        <taxon>Poaceae</taxon>
        <taxon>PACMAD clade</taxon>
        <taxon>Panicoideae</taxon>
        <taxon>Panicodae</taxon>
        <taxon>Paniceae</taxon>
        <taxon>Anthephorinae</taxon>
        <taxon>Digitaria</taxon>
    </lineage>
</organism>
<feature type="compositionally biased region" description="Acidic residues" evidence="1">
    <location>
        <begin position="34"/>
        <end position="44"/>
    </location>
</feature>
<evidence type="ECO:0000256" key="1">
    <source>
        <dbReference type="SAM" id="MobiDB-lite"/>
    </source>
</evidence>
<keyword evidence="3" id="KW-1185">Reference proteome</keyword>
<dbReference type="AlphaFoldDB" id="A0A835EU31"/>
<accession>A0A835EU31</accession>
<dbReference type="Proteomes" id="UP000636709">
    <property type="component" value="Unassembled WGS sequence"/>
</dbReference>
<feature type="region of interest" description="Disordered" evidence="1">
    <location>
        <begin position="23"/>
        <end position="44"/>
    </location>
</feature>
<proteinExistence type="predicted"/>
<dbReference type="EMBL" id="JACEFO010001741">
    <property type="protein sequence ID" value="KAF8713498.1"/>
    <property type="molecule type" value="Genomic_DNA"/>
</dbReference>
<protein>
    <submittedName>
        <fullName evidence="2">Uncharacterized protein</fullName>
    </submittedName>
</protein>
<evidence type="ECO:0000313" key="2">
    <source>
        <dbReference type="EMBL" id="KAF8713498.1"/>
    </source>
</evidence>